<proteinExistence type="predicted"/>
<gene>
    <name evidence="1" type="ORF">FQN05_07330</name>
</gene>
<protein>
    <recommendedName>
        <fullName evidence="3">Immunity-specific protein</fullName>
    </recommendedName>
</protein>
<name>A0A558IPY8_9CORY</name>
<organism evidence="1 2">
    <name type="scientific">Corynebacterium aurimucosum</name>
    <dbReference type="NCBI Taxonomy" id="169292"/>
    <lineage>
        <taxon>Bacteria</taxon>
        <taxon>Bacillati</taxon>
        <taxon>Actinomycetota</taxon>
        <taxon>Actinomycetes</taxon>
        <taxon>Mycobacteriales</taxon>
        <taxon>Corynebacteriaceae</taxon>
        <taxon>Corynebacterium</taxon>
    </lineage>
</organism>
<sequence>MDLTDWENHAKHRRYIAQTQKAWWGLAGPDGEPLMDLPAPLPDFEIPETHNATSAARAKFNILGRGGQIHPAVGALIDDKIGATDSEARLQPALRGVYFLVYQKDDVRLTFLIAAATLTGPYSAPNTLEIQAADMLTLIDGIPLWSYPRSLRGKWVELDRDYAAGWKEKRQLQNVHFAAQADGFVLSGNAEPTIRRAIVESLDATWRAIGRTDDPPVVVSTKTSGNPSPKVMIRPDDGFLWQTLAPIAAMAGTTINARMWWPGDPAVPGHNLTKPTIVIDIDQPKEA</sequence>
<dbReference type="Proteomes" id="UP000320648">
    <property type="component" value="Unassembled WGS sequence"/>
</dbReference>
<evidence type="ECO:0000313" key="1">
    <source>
        <dbReference type="EMBL" id="TVU83292.1"/>
    </source>
</evidence>
<comment type="caution">
    <text evidence="1">The sequence shown here is derived from an EMBL/GenBank/DDBJ whole genome shotgun (WGS) entry which is preliminary data.</text>
</comment>
<reference evidence="1 2" key="1">
    <citation type="submission" date="2019-07" db="EMBL/GenBank/DDBJ databases">
        <title>Draft genome of C. aurimucosum strain 15-4290.</title>
        <authorList>
            <person name="Pacheco L.G.C."/>
            <person name="Aguiar E.R.G.R."/>
            <person name="Navas J."/>
            <person name="Santos C.S."/>
            <person name="Rocha D.J.P.G."/>
        </authorList>
    </citation>
    <scope>NUCLEOTIDE SEQUENCE [LARGE SCALE GENOMIC DNA]</scope>
    <source>
        <strain evidence="1 2">15-4290</strain>
    </source>
</reference>
<evidence type="ECO:0000313" key="2">
    <source>
        <dbReference type="Proteomes" id="UP000320648"/>
    </source>
</evidence>
<dbReference type="RefSeq" id="WP_158381647.1">
    <property type="nucleotide sequence ID" value="NZ_VMTX01000009.1"/>
</dbReference>
<evidence type="ECO:0008006" key="3">
    <source>
        <dbReference type="Google" id="ProtNLM"/>
    </source>
</evidence>
<accession>A0A558IPY8</accession>
<dbReference type="AlphaFoldDB" id="A0A558IPY8"/>
<dbReference type="EMBL" id="VMTX01000009">
    <property type="protein sequence ID" value="TVU83292.1"/>
    <property type="molecule type" value="Genomic_DNA"/>
</dbReference>